<dbReference type="RefSeq" id="XP_069197979.1">
    <property type="nucleotide sequence ID" value="XM_069345774.1"/>
</dbReference>
<sequence length="449" mass="49333">MKQSAVQAFKSITSRIHPQVALSEKESKRLINALTASFNHHLDQQFPPKAHQDVSGKVVSTASATAPRRHSDPSNSANLTATSSSPADVHLASILTSPLFGRPTVTSTLSDEISNQLKTGSKHPIKIFEDSVAQGHATIHIARLCLNAFRSSLQELNTADKESQLHKYAAGMRTLRWLWSSGRINALSFTEDRGFVDLMVYFLAREGNETAVWDLMSSTEHGSTANSSTPIKDIRRRRGYVLSSLVKTHLADRAYGDAISTFLRAFDMSQTTTSTNNIPLSPAGALLSARLVHTHTSKSSSVSAIPSPTAAPAHLYDRFLESCPLWDKGPSDRALYRVAALKLHHPVSPSARDALFFIRHLKESAAHPFLSPSTDAQKADVFNFFFDTVRILQKQGFQEDSAWVMEFMQDSFPVLFLESKQTAQLSVTQTSSEPSLSVLPAWSKVPSFG</sequence>
<feature type="region of interest" description="Disordered" evidence="1">
    <location>
        <begin position="46"/>
        <end position="83"/>
    </location>
</feature>
<proteinExistence type="predicted"/>
<keyword evidence="3" id="KW-1185">Reference proteome</keyword>
<accession>A0ABR3P6Y9</accession>
<name>A0ABR3P6Y9_9PEZI</name>
<evidence type="ECO:0000256" key="1">
    <source>
        <dbReference type="SAM" id="MobiDB-lite"/>
    </source>
</evidence>
<organism evidence="2 3">
    <name type="scientific">Neodothiora populina</name>
    <dbReference type="NCBI Taxonomy" id="2781224"/>
    <lineage>
        <taxon>Eukaryota</taxon>
        <taxon>Fungi</taxon>
        <taxon>Dikarya</taxon>
        <taxon>Ascomycota</taxon>
        <taxon>Pezizomycotina</taxon>
        <taxon>Dothideomycetes</taxon>
        <taxon>Dothideomycetidae</taxon>
        <taxon>Dothideales</taxon>
        <taxon>Dothioraceae</taxon>
        <taxon>Neodothiora</taxon>
    </lineage>
</organism>
<evidence type="ECO:0000313" key="3">
    <source>
        <dbReference type="Proteomes" id="UP001562354"/>
    </source>
</evidence>
<evidence type="ECO:0000313" key="2">
    <source>
        <dbReference type="EMBL" id="KAL1301703.1"/>
    </source>
</evidence>
<dbReference type="EMBL" id="JBFMKM010000013">
    <property type="protein sequence ID" value="KAL1301703.1"/>
    <property type="molecule type" value="Genomic_DNA"/>
</dbReference>
<protein>
    <submittedName>
        <fullName evidence="2">Uncharacterized protein</fullName>
    </submittedName>
</protein>
<dbReference type="GeneID" id="95979611"/>
<reference evidence="2 3" key="1">
    <citation type="submission" date="2024-07" db="EMBL/GenBank/DDBJ databases">
        <title>Draft sequence of the Neodothiora populina.</title>
        <authorList>
            <person name="Drown D.D."/>
            <person name="Schuette U.S."/>
            <person name="Buechlein A.B."/>
            <person name="Rusch D.R."/>
            <person name="Winton L.W."/>
            <person name="Adams G.A."/>
        </authorList>
    </citation>
    <scope>NUCLEOTIDE SEQUENCE [LARGE SCALE GENOMIC DNA]</scope>
    <source>
        <strain evidence="2 3">CPC 39397</strain>
    </source>
</reference>
<gene>
    <name evidence="2" type="ORF">AAFC00_005912</name>
</gene>
<dbReference type="Proteomes" id="UP001562354">
    <property type="component" value="Unassembled WGS sequence"/>
</dbReference>
<comment type="caution">
    <text evidence="2">The sequence shown here is derived from an EMBL/GenBank/DDBJ whole genome shotgun (WGS) entry which is preliminary data.</text>
</comment>
<feature type="compositionally biased region" description="Low complexity" evidence="1">
    <location>
        <begin position="73"/>
        <end position="83"/>
    </location>
</feature>